<dbReference type="Proteomes" id="UP000823388">
    <property type="component" value="Chromosome 2N"/>
</dbReference>
<feature type="region of interest" description="Disordered" evidence="1">
    <location>
        <begin position="33"/>
        <end position="193"/>
    </location>
</feature>
<organism evidence="2 3">
    <name type="scientific">Panicum virgatum</name>
    <name type="common">Blackwell switchgrass</name>
    <dbReference type="NCBI Taxonomy" id="38727"/>
    <lineage>
        <taxon>Eukaryota</taxon>
        <taxon>Viridiplantae</taxon>
        <taxon>Streptophyta</taxon>
        <taxon>Embryophyta</taxon>
        <taxon>Tracheophyta</taxon>
        <taxon>Spermatophyta</taxon>
        <taxon>Magnoliopsida</taxon>
        <taxon>Liliopsida</taxon>
        <taxon>Poales</taxon>
        <taxon>Poaceae</taxon>
        <taxon>PACMAD clade</taxon>
        <taxon>Panicoideae</taxon>
        <taxon>Panicodae</taxon>
        <taxon>Paniceae</taxon>
        <taxon>Panicinae</taxon>
        <taxon>Panicum</taxon>
        <taxon>Panicum sect. Hiantes</taxon>
    </lineage>
</organism>
<dbReference type="EMBL" id="CM029040">
    <property type="protein sequence ID" value="KAG2633302.1"/>
    <property type="molecule type" value="Genomic_DNA"/>
</dbReference>
<accession>A0A8T0VA91</accession>
<protein>
    <submittedName>
        <fullName evidence="2">Uncharacterized protein</fullName>
    </submittedName>
</protein>
<gene>
    <name evidence="2" type="ORF">PVAP13_2NG261006</name>
</gene>
<comment type="caution">
    <text evidence="2">The sequence shown here is derived from an EMBL/GenBank/DDBJ whole genome shotgun (WGS) entry which is preliminary data.</text>
</comment>
<dbReference type="AlphaFoldDB" id="A0A8T0VA91"/>
<keyword evidence="3" id="KW-1185">Reference proteome</keyword>
<evidence type="ECO:0000313" key="2">
    <source>
        <dbReference type="EMBL" id="KAG2633302.1"/>
    </source>
</evidence>
<reference evidence="2" key="1">
    <citation type="submission" date="2020-05" db="EMBL/GenBank/DDBJ databases">
        <title>WGS assembly of Panicum virgatum.</title>
        <authorList>
            <person name="Lovell J.T."/>
            <person name="Jenkins J."/>
            <person name="Shu S."/>
            <person name="Juenger T.E."/>
            <person name="Schmutz J."/>
        </authorList>
    </citation>
    <scope>NUCLEOTIDE SEQUENCE</scope>
    <source>
        <strain evidence="2">AP13</strain>
    </source>
</reference>
<feature type="compositionally biased region" description="Basic residues" evidence="1">
    <location>
        <begin position="182"/>
        <end position="193"/>
    </location>
</feature>
<name>A0A8T0VA91_PANVG</name>
<evidence type="ECO:0000313" key="3">
    <source>
        <dbReference type="Proteomes" id="UP000823388"/>
    </source>
</evidence>
<sequence length="193" mass="20339">MARLLHAAPPLQLDDAAPPRVLRRERGVELACPPAAAAAGREPGPPAAAGRPCSPRHHGRRERREPGLRPPRTRARPCSPAGWSRREEGRHRYAARLAAPCGAGSASPRQRRERDRRGGGKGRRPMRDACSLEAGGEGSPAPNLAVAAPRGGGSAASTAPFPRFLSLSLSRRPEVGPAPAKASRRAGGRGARR</sequence>
<feature type="compositionally biased region" description="Low complexity" evidence="1">
    <location>
        <begin position="33"/>
        <end position="53"/>
    </location>
</feature>
<evidence type="ECO:0000256" key="1">
    <source>
        <dbReference type="SAM" id="MobiDB-lite"/>
    </source>
</evidence>
<proteinExistence type="predicted"/>